<dbReference type="Proteomes" id="UP001209083">
    <property type="component" value="Chromosome"/>
</dbReference>
<gene>
    <name evidence="6" type="ORF">LWF01_00600</name>
</gene>
<evidence type="ECO:0000313" key="6">
    <source>
        <dbReference type="EMBL" id="WGW12299.1"/>
    </source>
</evidence>
<keyword evidence="2" id="KW-0479">Metal-binding</keyword>
<dbReference type="PANTHER" id="PTHR35901:SF1">
    <property type="entry name" value="EXONUCLEASE VAPC9"/>
    <property type="match status" value="1"/>
</dbReference>
<evidence type="ECO:0000256" key="1">
    <source>
        <dbReference type="ARBA" id="ARBA00022722"/>
    </source>
</evidence>
<dbReference type="PANTHER" id="PTHR35901">
    <property type="entry name" value="RIBONUCLEASE VAPC3"/>
    <property type="match status" value="1"/>
</dbReference>
<organism evidence="6 7">
    <name type="scientific">Saxibacter everestensis</name>
    <dbReference type="NCBI Taxonomy" id="2909229"/>
    <lineage>
        <taxon>Bacteria</taxon>
        <taxon>Bacillati</taxon>
        <taxon>Actinomycetota</taxon>
        <taxon>Actinomycetes</taxon>
        <taxon>Micrococcales</taxon>
        <taxon>Brevibacteriaceae</taxon>
        <taxon>Saxibacter</taxon>
    </lineage>
</organism>
<dbReference type="EMBL" id="CP090958">
    <property type="protein sequence ID" value="WGW12299.1"/>
    <property type="molecule type" value="Genomic_DNA"/>
</dbReference>
<feature type="domain" description="PIN" evidence="5">
    <location>
        <begin position="5"/>
        <end position="94"/>
    </location>
</feature>
<keyword evidence="7" id="KW-1185">Reference proteome</keyword>
<dbReference type="Pfam" id="PF01850">
    <property type="entry name" value="PIN"/>
    <property type="match status" value="1"/>
</dbReference>
<keyword evidence="1" id="KW-0540">Nuclease</keyword>
<proteinExistence type="predicted"/>
<dbReference type="InterPro" id="IPR029060">
    <property type="entry name" value="PIN-like_dom_sf"/>
</dbReference>
<dbReference type="RefSeq" id="WP_349639098.1">
    <property type="nucleotide sequence ID" value="NZ_CP090958.1"/>
</dbReference>
<accession>A0ABY8QVB4</accession>
<reference evidence="6 7" key="1">
    <citation type="submission" date="2023-05" db="EMBL/GenBank/DDBJ databases">
        <title>Lithophilousrod everest ZFBP1038 complete genpme.</title>
        <authorList>
            <person name="Tian M."/>
        </authorList>
    </citation>
    <scope>NUCLEOTIDE SEQUENCE [LARGE SCALE GENOMIC DNA]</scope>
    <source>
        <strain evidence="6 7">ZFBP1038</strain>
    </source>
</reference>
<dbReference type="Gene3D" id="3.40.50.1010">
    <property type="entry name" value="5'-nuclease"/>
    <property type="match status" value="1"/>
</dbReference>
<evidence type="ECO:0000313" key="7">
    <source>
        <dbReference type="Proteomes" id="UP001209083"/>
    </source>
</evidence>
<dbReference type="SUPFAM" id="SSF88723">
    <property type="entry name" value="PIN domain-like"/>
    <property type="match status" value="1"/>
</dbReference>
<protein>
    <submittedName>
        <fullName evidence="6">Type II toxin-antitoxin system VapC family toxin</fullName>
    </submittedName>
</protein>
<dbReference type="InterPro" id="IPR044153">
    <property type="entry name" value="PIN_Pae0151-like"/>
</dbReference>
<evidence type="ECO:0000256" key="3">
    <source>
        <dbReference type="ARBA" id="ARBA00022801"/>
    </source>
</evidence>
<dbReference type="CDD" id="cd09873">
    <property type="entry name" value="PIN_Pae0151-like"/>
    <property type="match status" value="1"/>
</dbReference>
<evidence type="ECO:0000259" key="5">
    <source>
        <dbReference type="Pfam" id="PF01850"/>
    </source>
</evidence>
<keyword evidence="4" id="KW-0460">Magnesium</keyword>
<keyword evidence="3" id="KW-0378">Hydrolase</keyword>
<name>A0ABY8QVB4_9MICO</name>
<evidence type="ECO:0000256" key="2">
    <source>
        <dbReference type="ARBA" id="ARBA00022723"/>
    </source>
</evidence>
<dbReference type="InterPro" id="IPR002716">
    <property type="entry name" value="PIN_dom"/>
</dbReference>
<sequence length="104" mass="11683">MRGNTLAAPELIDLEVTSVWRRQVRAGQLELRRADLALADLLVMPLQRVAHRRLLNRSWALRDTLTPYDAAYVALAELLEVVLVTGDRRLSQVPGVRSQIEVVG</sequence>
<dbReference type="InterPro" id="IPR051619">
    <property type="entry name" value="TypeII_TA_RNase_PINc/VapC"/>
</dbReference>
<evidence type="ECO:0000256" key="4">
    <source>
        <dbReference type="ARBA" id="ARBA00022842"/>
    </source>
</evidence>